<proteinExistence type="predicted"/>
<dbReference type="EMBL" id="JAUPFM010000016">
    <property type="protein sequence ID" value="KAK2826268.1"/>
    <property type="molecule type" value="Genomic_DNA"/>
</dbReference>
<keyword evidence="2" id="KW-1185">Reference proteome</keyword>
<evidence type="ECO:0000313" key="2">
    <source>
        <dbReference type="Proteomes" id="UP001187415"/>
    </source>
</evidence>
<organism evidence="1 2">
    <name type="scientific">Channa striata</name>
    <name type="common">Snakehead murrel</name>
    <name type="synonym">Ophicephalus striatus</name>
    <dbReference type="NCBI Taxonomy" id="64152"/>
    <lineage>
        <taxon>Eukaryota</taxon>
        <taxon>Metazoa</taxon>
        <taxon>Chordata</taxon>
        <taxon>Craniata</taxon>
        <taxon>Vertebrata</taxon>
        <taxon>Euteleostomi</taxon>
        <taxon>Actinopterygii</taxon>
        <taxon>Neopterygii</taxon>
        <taxon>Teleostei</taxon>
        <taxon>Neoteleostei</taxon>
        <taxon>Acanthomorphata</taxon>
        <taxon>Anabantaria</taxon>
        <taxon>Anabantiformes</taxon>
        <taxon>Channoidei</taxon>
        <taxon>Channidae</taxon>
        <taxon>Channa</taxon>
    </lineage>
</organism>
<reference evidence="1" key="1">
    <citation type="submission" date="2023-07" db="EMBL/GenBank/DDBJ databases">
        <title>Chromosome-level Genome Assembly of Striped Snakehead (Channa striata).</title>
        <authorList>
            <person name="Liu H."/>
        </authorList>
    </citation>
    <scope>NUCLEOTIDE SEQUENCE</scope>
    <source>
        <strain evidence="1">Gz</strain>
        <tissue evidence="1">Muscle</tissue>
    </source>
</reference>
<dbReference type="AlphaFoldDB" id="A0AA88S252"/>
<gene>
    <name evidence="1" type="ORF">Q5P01_020482</name>
</gene>
<evidence type="ECO:0000313" key="1">
    <source>
        <dbReference type="EMBL" id="KAK2826268.1"/>
    </source>
</evidence>
<accession>A0AA88S252</accession>
<dbReference type="Proteomes" id="UP001187415">
    <property type="component" value="Unassembled WGS sequence"/>
</dbReference>
<protein>
    <submittedName>
        <fullName evidence="1">Uncharacterized protein</fullName>
    </submittedName>
</protein>
<sequence>MALARCTRTLFSCCLPFFPGKGCLLECPHVPPPLQVQCPPQPCSTTSHTLQGNKQIKVRTADHFFEVVAFAVVMTSG</sequence>
<name>A0AA88S252_CHASR</name>
<comment type="caution">
    <text evidence="1">The sequence shown here is derived from an EMBL/GenBank/DDBJ whole genome shotgun (WGS) entry which is preliminary data.</text>
</comment>